<dbReference type="HOGENOM" id="CLU_168743_0_0_6"/>
<feature type="signal peptide" evidence="1">
    <location>
        <begin position="1"/>
        <end position="21"/>
    </location>
</feature>
<reference evidence="2 3" key="1">
    <citation type="submission" date="2008-02" db="EMBL/GenBank/DDBJ databases">
        <title>Complete sequence of Shewanella woodyi ATCC 51908.</title>
        <authorList>
            <consortium name="US DOE Joint Genome Institute"/>
            <person name="Copeland A."/>
            <person name="Lucas S."/>
            <person name="Lapidus A."/>
            <person name="Glavina del Rio T."/>
            <person name="Dalin E."/>
            <person name="Tice H."/>
            <person name="Bruce D."/>
            <person name="Goodwin L."/>
            <person name="Pitluck S."/>
            <person name="Sims D."/>
            <person name="Brettin T."/>
            <person name="Detter J.C."/>
            <person name="Han C."/>
            <person name="Kuske C.R."/>
            <person name="Schmutz J."/>
            <person name="Larimer F."/>
            <person name="Land M."/>
            <person name="Hauser L."/>
            <person name="Kyrpides N."/>
            <person name="Lykidis A."/>
            <person name="Zhao J.-S."/>
            <person name="Richardson P."/>
        </authorList>
    </citation>
    <scope>NUCLEOTIDE SEQUENCE [LARGE SCALE GENOMIC DNA]</scope>
    <source>
        <strain evidence="3">ATCC 51908 / MS32</strain>
    </source>
</reference>
<dbReference type="KEGG" id="swd:Swoo_1467"/>
<dbReference type="AlphaFoldDB" id="B1KKB5"/>
<accession>B1KKB5</accession>
<dbReference type="RefSeq" id="WP_012324101.1">
    <property type="nucleotide sequence ID" value="NC_010506.1"/>
</dbReference>
<organism evidence="2 3">
    <name type="scientific">Shewanella woodyi (strain ATCC 51908 / MS32)</name>
    <dbReference type="NCBI Taxonomy" id="392500"/>
    <lineage>
        <taxon>Bacteria</taxon>
        <taxon>Pseudomonadati</taxon>
        <taxon>Pseudomonadota</taxon>
        <taxon>Gammaproteobacteria</taxon>
        <taxon>Alteromonadales</taxon>
        <taxon>Shewanellaceae</taxon>
        <taxon>Shewanella</taxon>
    </lineage>
</organism>
<keyword evidence="1" id="KW-0732">Signal</keyword>
<dbReference type="STRING" id="392500.Swoo_1467"/>
<gene>
    <name evidence="2" type="ordered locus">Swoo_1467</name>
</gene>
<sequence length="111" mass="12594" precursor="true">MKNIRRILFILMASIAMPVFAGSQTGLVTNINVRDDGLHWFTLSGDRGVMPACTRERFTYWMIKDENSTYGKSQFSMLLAAYMAQKTVTIIGTDSCTRWGDGEDIKVVQFR</sequence>
<evidence type="ECO:0000313" key="3">
    <source>
        <dbReference type="Proteomes" id="UP000002168"/>
    </source>
</evidence>
<evidence type="ECO:0000256" key="1">
    <source>
        <dbReference type="SAM" id="SignalP"/>
    </source>
</evidence>
<dbReference type="EMBL" id="CP000961">
    <property type="protein sequence ID" value="ACA85755.1"/>
    <property type="molecule type" value="Genomic_DNA"/>
</dbReference>
<protein>
    <submittedName>
        <fullName evidence="2">Uncharacterized protein</fullName>
    </submittedName>
</protein>
<evidence type="ECO:0000313" key="2">
    <source>
        <dbReference type="EMBL" id="ACA85755.1"/>
    </source>
</evidence>
<dbReference type="eggNOG" id="ENOG5031MJA">
    <property type="taxonomic scope" value="Bacteria"/>
</dbReference>
<feature type="chain" id="PRO_5002767430" evidence="1">
    <location>
        <begin position="22"/>
        <end position="111"/>
    </location>
</feature>
<keyword evidence="3" id="KW-1185">Reference proteome</keyword>
<proteinExistence type="predicted"/>
<dbReference type="Proteomes" id="UP000002168">
    <property type="component" value="Chromosome"/>
</dbReference>
<name>B1KKB5_SHEWM</name>